<gene>
    <name evidence="1" type="ORF">WNY77_13530</name>
</gene>
<organism evidence="1 2">
    <name type="scientific">Paraglaciecola mesophila</name>
    <dbReference type="NCBI Taxonomy" id="197222"/>
    <lineage>
        <taxon>Bacteria</taxon>
        <taxon>Pseudomonadati</taxon>
        <taxon>Pseudomonadota</taxon>
        <taxon>Gammaproteobacteria</taxon>
        <taxon>Alteromonadales</taxon>
        <taxon>Alteromonadaceae</taxon>
        <taxon>Paraglaciecola</taxon>
    </lineage>
</organism>
<proteinExistence type="predicted"/>
<protein>
    <submittedName>
        <fullName evidence="1">Uncharacterized protein</fullName>
    </submittedName>
</protein>
<keyword evidence="2" id="KW-1185">Reference proteome</keyword>
<evidence type="ECO:0000313" key="1">
    <source>
        <dbReference type="EMBL" id="MEM5498424.1"/>
    </source>
</evidence>
<name>A0ABU9SX39_9ALTE</name>
<accession>A0ABU9SX39</accession>
<dbReference type="RefSeq" id="WP_342882014.1">
    <property type="nucleotide sequence ID" value="NZ_JBBMQS010000007.1"/>
</dbReference>
<dbReference type="Proteomes" id="UP001461163">
    <property type="component" value="Unassembled WGS sequence"/>
</dbReference>
<evidence type="ECO:0000313" key="2">
    <source>
        <dbReference type="Proteomes" id="UP001461163"/>
    </source>
</evidence>
<dbReference type="EMBL" id="JBBMQS010000007">
    <property type="protein sequence ID" value="MEM5498424.1"/>
    <property type="molecule type" value="Genomic_DNA"/>
</dbReference>
<reference evidence="1 2" key="1">
    <citation type="submission" date="2024-03" db="EMBL/GenBank/DDBJ databases">
        <title>Community enrichment and isolation of bacterial strains for fucoidan degradation.</title>
        <authorList>
            <person name="Sichert A."/>
        </authorList>
    </citation>
    <scope>NUCLEOTIDE SEQUENCE [LARGE SCALE GENOMIC DNA]</scope>
    <source>
        <strain evidence="1 2">AS12</strain>
    </source>
</reference>
<sequence>MPICYVLVDVPESDLEMVKDSVKVDGCKPEVERQSDGKYRVKAVCENEEQ</sequence>
<comment type="caution">
    <text evidence="1">The sequence shown here is derived from an EMBL/GenBank/DDBJ whole genome shotgun (WGS) entry which is preliminary data.</text>
</comment>